<dbReference type="OrthoDB" id="2969457at2"/>
<name>A0A235B1J2_9BACL</name>
<dbReference type="AlphaFoldDB" id="A0A235B1J2"/>
<evidence type="ECO:0000313" key="2">
    <source>
        <dbReference type="EMBL" id="OYD06176.1"/>
    </source>
</evidence>
<gene>
    <name evidence="2" type="ORF">CHM34_17670</name>
</gene>
<protein>
    <submittedName>
        <fullName evidence="2">Uncharacterized protein</fullName>
    </submittedName>
</protein>
<dbReference type="SUPFAM" id="SSF57997">
    <property type="entry name" value="Tropomyosin"/>
    <property type="match status" value="1"/>
</dbReference>
<dbReference type="Proteomes" id="UP000215459">
    <property type="component" value="Unassembled WGS sequence"/>
</dbReference>
<dbReference type="RefSeq" id="WP_094265945.1">
    <property type="nucleotide sequence ID" value="NZ_NOWF01000017.1"/>
</dbReference>
<evidence type="ECO:0000256" key="1">
    <source>
        <dbReference type="SAM" id="Coils"/>
    </source>
</evidence>
<reference evidence="2 3" key="1">
    <citation type="submission" date="2017-07" db="EMBL/GenBank/DDBJ databases">
        <title>The genome sequence of Paludifilum halophilum highlights mechanisms for microbial adaptation to high salt environemnts.</title>
        <authorList>
            <person name="Belbahri L."/>
        </authorList>
    </citation>
    <scope>NUCLEOTIDE SEQUENCE [LARGE SCALE GENOMIC DNA]</scope>
    <source>
        <strain evidence="2 3">DSM 102817</strain>
    </source>
</reference>
<sequence length="100" mass="11800">MEEIKGMLKSLLEGQKVTHARLDSMENRLDSVENRLDSVENRLNSMEKRFDRVENKVDGVQGQLNEVSESVNHLVFKTALNEKEIHLLKKYREWEMNKDQ</sequence>
<proteinExistence type="predicted"/>
<accession>A0A235B1J2</accession>
<dbReference type="Gene3D" id="1.20.5.340">
    <property type="match status" value="1"/>
</dbReference>
<dbReference type="EMBL" id="NOWF01000017">
    <property type="protein sequence ID" value="OYD06176.1"/>
    <property type="molecule type" value="Genomic_DNA"/>
</dbReference>
<comment type="caution">
    <text evidence="2">The sequence shown here is derived from an EMBL/GenBank/DDBJ whole genome shotgun (WGS) entry which is preliminary data.</text>
</comment>
<feature type="coiled-coil region" evidence="1">
    <location>
        <begin position="22"/>
        <end position="63"/>
    </location>
</feature>
<keyword evidence="3" id="KW-1185">Reference proteome</keyword>
<organism evidence="2 3">
    <name type="scientific">Paludifilum halophilum</name>
    <dbReference type="NCBI Taxonomy" id="1642702"/>
    <lineage>
        <taxon>Bacteria</taxon>
        <taxon>Bacillati</taxon>
        <taxon>Bacillota</taxon>
        <taxon>Bacilli</taxon>
        <taxon>Bacillales</taxon>
        <taxon>Thermoactinomycetaceae</taxon>
        <taxon>Paludifilum</taxon>
    </lineage>
</organism>
<evidence type="ECO:0000313" key="3">
    <source>
        <dbReference type="Proteomes" id="UP000215459"/>
    </source>
</evidence>
<keyword evidence="1" id="KW-0175">Coiled coil</keyword>